<evidence type="ECO:0000313" key="4">
    <source>
        <dbReference type="EMBL" id="AJQ28597.1"/>
    </source>
</evidence>
<dbReference type="Gene3D" id="3.20.20.70">
    <property type="entry name" value="Aldolase class I"/>
    <property type="match status" value="1"/>
</dbReference>
<dbReference type="EC" id="5.3.1.1" evidence="3"/>
<dbReference type="AlphaFoldDB" id="I9DEI4"/>
<dbReference type="PROSITE" id="PS51440">
    <property type="entry name" value="TIM_2"/>
    <property type="match status" value="1"/>
</dbReference>
<comment type="similarity">
    <text evidence="1 3">Belongs to the triosephosphate isomerase family.</text>
</comment>
<sequence length="314" mass="34202">MKNIFINLKRFEVARSLGGLCDVDSPEKWITGLMGECIKLGLGTVADTQLSFLLPEALIIPAVNILKKFPMEETIAISIGCQGVHREDIKIGGNFGAFTTTLPATAAKAIGCEWAMIGHSEERRNMQSIMEAGLHKSKDSYADIVSDTVNQLMNKEVLCALNTGLKVLYCVGETAEEKGNGSFEEQMPQIKAVLKKQLEIGLTGAGCELNNNNVVIGYEPIWAIGPGKTPPDKEYIAYVSRLIKDTVKELYGFEIPVVYGGGLKEENAAMIASIDTIDGGLVALTRFSGQIGFYMEDLKKIIEKYIQVNEKKGG</sequence>
<keyword evidence="2 3" id="KW-0413">Isomerase</keyword>
<organism evidence="4 5">
    <name type="scientific">Pelosinus fermentans JBW45</name>
    <dbReference type="NCBI Taxonomy" id="1192197"/>
    <lineage>
        <taxon>Bacteria</taxon>
        <taxon>Bacillati</taxon>
        <taxon>Bacillota</taxon>
        <taxon>Negativicutes</taxon>
        <taxon>Selenomonadales</taxon>
        <taxon>Sporomusaceae</taxon>
        <taxon>Pelosinus</taxon>
    </lineage>
</organism>
<dbReference type="STRING" id="1192197.JBW_03256"/>
<dbReference type="InterPro" id="IPR000652">
    <property type="entry name" value="Triosephosphate_isomerase"/>
</dbReference>
<dbReference type="GO" id="GO:0046166">
    <property type="term" value="P:glyceraldehyde-3-phosphate biosynthetic process"/>
    <property type="evidence" value="ECO:0007669"/>
    <property type="project" value="TreeGrafter"/>
</dbReference>
<dbReference type="GO" id="GO:0004807">
    <property type="term" value="F:triose-phosphate isomerase activity"/>
    <property type="evidence" value="ECO:0007669"/>
    <property type="project" value="UniProtKB-EC"/>
</dbReference>
<proteinExistence type="inferred from homology"/>
<evidence type="ECO:0000256" key="3">
    <source>
        <dbReference type="RuleBase" id="RU363013"/>
    </source>
</evidence>
<comment type="pathway">
    <text evidence="3">Carbohydrate degradation; glycolysis; D-glyceraldehyde 3-phosphate from glycerone phosphate: step 1/1.</text>
</comment>
<gene>
    <name evidence="4" type="ORF">JBW_03256</name>
</gene>
<dbReference type="InterPro" id="IPR013785">
    <property type="entry name" value="Aldolase_TIM"/>
</dbReference>
<dbReference type="HOGENOM" id="CLU_087535_0_0_9"/>
<dbReference type="UniPathway" id="UPA00138"/>
<dbReference type="GO" id="GO:0006096">
    <property type="term" value="P:glycolytic process"/>
    <property type="evidence" value="ECO:0007669"/>
    <property type="project" value="UniProtKB-UniPathway"/>
</dbReference>
<comment type="catalytic activity">
    <reaction evidence="3">
        <text>D-glyceraldehyde 3-phosphate = dihydroxyacetone phosphate</text>
        <dbReference type="Rhea" id="RHEA:18585"/>
        <dbReference type="ChEBI" id="CHEBI:57642"/>
        <dbReference type="ChEBI" id="CHEBI:59776"/>
        <dbReference type="EC" id="5.3.1.1"/>
    </reaction>
</comment>
<reference evidence="4 5" key="1">
    <citation type="journal article" date="2015" name="Genome Announc.">
        <title>Complete Genome Sequence of Pelosinus fermentans JBW45, a Member of a Remarkably Competitive Group of Negativicutes in the Firmicutes Phylum.</title>
        <authorList>
            <person name="De Leon K.B."/>
            <person name="Utturkar S.M."/>
            <person name="Camilleri L.B."/>
            <person name="Elias D.A."/>
            <person name="Arkin A.P."/>
            <person name="Fields M.W."/>
            <person name="Brown S.D."/>
            <person name="Wall J.D."/>
        </authorList>
    </citation>
    <scope>NUCLEOTIDE SEQUENCE [LARGE SCALE GENOMIC DNA]</scope>
    <source>
        <strain evidence="4 5">JBW45</strain>
    </source>
</reference>
<evidence type="ECO:0000313" key="5">
    <source>
        <dbReference type="Proteomes" id="UP000005361"/>
    </source>
</evidence>
<name>I9DEI4_9FIRM</name>
<protein>
    <recommendedName>
        <fullName evidence="3">Triosephosphate isomerase</fullName>
        <ecNumber evidence="3">5.3.1.1</ecNumber>
    </recommendedName>
</protein>
<dbReference type="UniPathway" id="UPA00109">
    <property type="reaction ID" value="UER00189"/>
</dbReference>
<keyword evidence="3" id="KW-0312">Gluconeogenesis</keyword>
<keyword evidence="3" id="KW-0963">Cytoplasm</keyword>
<keyword evidence="3" id="KW-0324">Glycolysis</keyword>
<dbReference type="KEGG" id="pft:JBW_03256"/>
<evidence type="ECO:0000256" key="1">
    <source>
        <dbReference type="ARBA" id="ARBA00007422"/>
    </source>
</evidence>
<dbReference type="Proteomes" id="UP000005361">
    <property type="component" value="Chromosome"/>
</dbReference>
<comment type="subunit">
    <text evidence="3">Homodimer.</text>
</comment>
<dbReference type="PANTHER" id="PTHR21139">
    <property type="entry name" value="TRIOSEPHOSPHATE ISOMERASE"/>
    <property type="match status" value="1"/>
</dbReference>
<accession>I9DEI4</accession>
<dbReference type="InterPro" id="IPR035990">
    <property type="entry name" value="TIM_sf"/>
</dbReference>
<evidence type="ECO:0000256" key="2">
    <source>
        <dbReference type="ARBA" id="ARBA00023235"/>
    </source>
</evidence>
<dbReference type="PANTHER" id="PTHR21139:SF42">
    <property type="entry name" value="TRIOSEPHOSPHATE ISOMERASE"/>
    <property type="match status" value="1"/>
</dbReference>
<dbReference type="RefSeq" id="WP_007958298.1">
    <property type="nucleotide sequence ID" value="NZ_CP010978.1"/>
</dbReference>
<dbReference type="Pfam" id="PF00121">
    <property type="entry name" value="TIM"/>
    <property type="match status" value="1"/>
</dbReference>
<dbReference type="GO" id="GO:0019563">
    <property type="term" value="P:glycerol catabolic process"/>
    <property type="evidence" value="ECO:0007669"/>
    <property type="project" value="TreeGrafter"/>
</dbReference>
<comment type="pathway">
    <text evidence="3">Carbohydrate biosynthesis; gluconeogenesis.</text>
</comment>
<dbReference type="GO" id="GO:0005829">
    <property type="term" value="C:cytosol"/>
    <property type="evidence" value="ECO:0007669"/>
    <property type="project" value="TreeGrafter"/>
</dbReference>
<dbReference type="EMBL" id="CP010978">
    <property type="protein sequence ID" value="AJQ28597.1"/>
    <property type="molecule type" value="Genomic_DNA"/>
</dbReference>
<dbReference type="CDD" id="cd00311">
    <property type="entry name" value="TIM"/>
    <property type="match status" value="1"/>
</dbReference>
<dbReference type="SUPFAM" id="SSF51351">
    <property type="entry name" value="Triosephosphate isomerase (TIM)"/>
    <property type="match status" value="1"/>
</dbReference>
<reference evidence="5" key="2">
    <citation type="submission" date="2015-02" db="EMBL/GenBank/DDBJ databases">
        <title>Complete Genome Sequence of Pelosinus fermentans JBW45.</title>
        <authorList>
            <person name="De Leon K.B."/>
            <person name="Utturkar S.M."/>
            <person name="Camilleri L.B."/>
            <person name="Arkin A.P."/>
            <person name="Fields M.W."/>
            <person name="Brown S.D."/>
            <person name="Wall J.D."/>
        </authorList>
    </citation>
    <scope>NUCLEOTIDE SEQUENCE [LARGE SCALE GENOMIC DNA]</scope>
    <source>
        <strain evidence="5">JBW45</strain>
    </source>
</reference>
<dbReference type="OrthoDB" id="2339643at2"/>
<comment type="subcellular location">
    <subcellularLocation>
        <location evidence="3">Cytoplasm</location>
    </subcellularLocation>
</comment>
<dbReference type="GO" id="GO:0006094">
    <property type="term" value="P:gluconeogenesis"/>
    <property type="evidence" value="ECO:0007669"/>
    <property type="project" value="UniProtKB-UniPathway"/>
</dbReference>